<feature type="transmembrane region" description="Helical" evidence="1">
    <location>
        <begin position="530"/>
        <end position="551"/>
    </location>
</feature>
<dbReference type="EMBL" id="BOPG01000033">
    <property type="protein sequence ID" value="GIJ57944.1"/>
    <property type="molecule type" value="Genomic_DNA"/>
</dbReference>
<comment type="caution">
    <text evidence="2">The sequence shown here is derived from an EMBL/GenBank/DDBJ whole genome shotgun (WGS) entry which is preliminary data.</text>
</comment>
<evidence type="ECO:0000313" key="3">
    <source>
        <dbReference type="Proteomes" id="UP000612585"/>
    </source>
</evidence>
<proteinExistence type="predicted"/>
<reference evidence="2" key="1">
    <citation type="submission" date="2021-01" db="EMBL/GenBank/DDBJ databases">
        <title>Whole genome shotgun sequence of Virgisporangium aurantiacum NBRC 16421.</title>
        <authorList>
            <person name="Komaki H."/>
            <person name="Tamura T."/>
        </authorList>
    </citation>
    <scope>NUCLEOTIDE SEQUENCE</scope>
    <source>
        <strain evidence="2">NBRC 16421</strain>
    </source>
</reference>
<protein>
    <submittedName>
        <fullName evidence="2">Permease</fullName>
    </submittedName>
</protein>
<keyword evidence="1" id="KW-1133">Transmembrane helix</keyword>
<keyword evidence="3" id="KW-1185">Reference proteome</keyword>
<dbReference type="Proteomes" id="UP000612585">
    <property type="component" value="Unassembled WGS sequence"/>
</dbReference>
<gene>
    <name evidence="2" type="ORF">Vau01_054600</name>
</gene>
<sequence>MLRLAPWIRAPLLLFARPGVAFALLAAAFVASLPAAAAPLFLASARNAALSNQIAQSCRWSSGAHVTASLAVTSVQAGQPPISDPELVAYRKAKLAQLAPAGLTAPVHSVWMTTGGAGNGKDLGPVNYMTRDGFAEHVKLQSGGTGPGVWLPDRFANQAGLKVGDQFTIVGYSRAVIGAPAEAARNAVLPVAAIYTDLRQTPFDPYWCAHRVLYEGEPGQEFTNRPIAPLVLIDEPTFMSGAINVSAPQMRNDADFALVDPKIDVTSAARLAAGVDRMRQELQRDPRTNASLTFIGYMPQYVPRTDLVRRSLVPPVLAITSAGVSVGLLVVAAAALFWVQRRRRELTVLAAHGVGPVPLGVKALLEALPALVVGAAAGWWAAFVLVRGVGPSSVLTADARPRSMLAAAAALAAALAVVAVAAGMRSRSLTDVVTRHRRVRLFALPWELTLVAAGVAAWFRLDDSTEATSDGFGAVAQVPGRLLIVPILVIIGLAAFGGRLGTRWLRRRALHPGSRRPALFLAGRRLSREAAIAAMLAGATAVPIAFAAYGATVNGSVRATLQAEAGFMIGADVVVTLAEPAAVPPSLAGRTTEVSRVGSVLVGGIQTDILVIDPATFTRDAAWDDRPIGLSDDDAMRIVRDGGAVGARPLKTGDQKITYIGREYPSVPVTAVDGLMASQGSYPTMLMSRETAGDLVQRGTPQLWIRGDAAEIRQQLTDAGLPVSRISVARELYGDTVFEAVTYTFDYLAALSLLTGLITAVGLLLYLESRAPAHRRGYALLRRMRFRPGSHRTALAVELSAPLAAGLVGGTALAFAIVAVVSDEFEINTTLPPGTVVAIPYPVLAVTAAAVAVIALLAIGYAQRRVGRATPAEVLREVA</sequence>
<keyword evidence="1" id="KW-0472">Membrane</keyword>
<dbReference type="RefSeq" id="WP_203997902.1">
    <property type="nucleotide sequence ID" value="NZ_BOPG01000033.1"/>
</dbReference>
<feature type="transmembrane region" description="Helical" evidence="1">
    <location>
        <begin position="747"/>
        <end position="767"/>
    </location>
</feature>
<evidence type="ECO:0000313" key="2">
    <source>
        <dbReference type="EMBL" id="GIJ57944.1"/>
    </source>
</evidence>
<feature type="transmembrane region" description="Helical" evidence="1">
    <location>
        <begin position="481"/>
        <end position="501"/>
    </location>
</feature>
<feature type="transmembrane region" description="Helical" evidence="1">
    <location>
        <begin position="359"/>
        <end position="383"/>
    </location>
</feature>
<keyword evidence="1" id="KW-0812">Transmembrane</keyword>
<name>A0A8J3Z5W4_9ACTN</name>
<dbReference type="AlphaFoldDB" id="A0A8J3Z5W4"/>
<feature type="transmembrane region" description="Helical" evidence="1">
    <location>
        <begin position="316"/>
        <end position="339"/>
    </location>
</feature>
<accession>A0A8J3Z5W4</accession>
<evidence type="ECO:0000256" key="1">
    <source>
        <dbReference type="SAM" id="Phobius"/>
    </source>
</evidence>
<organism evidence="2 3">
    <name type="scientific">Virgisporangium aurantiacum</name>
    <dbReference type="NCBI Taxonomy" id="175570"/>
    <lineage>
        <taxon>Bacteria</taxon>
        <taxon>Bacillati</taxon>
        <taxon>Actinomycetota</taxon>
        <taxon>Actinomycetes</taxon>
        <taxon>Micromonosporales</taxon>
        <taxon>Micromonosporaceae</taxon>
        <taxon>Virgisporangium</taxon>
    </lineage>
</organism>
<feature type="transmembrane region" description="Helical" evidence="1">
    <location>
        <begin position="841"/>
        <end position="862"/>
    </location>
</feature>
<feature type="transmembrane region" description="Helical" evidence="1">
    <location>
        <begin position="403"/>
        <end position="422"/>
    </location>
</feature>
<feature type="transmembrane region" description="Helical" evidence="1">
    <location>
        <begin position="793"/>
        <end position="821"/>
    </location>
</feature>
<feature type="transmembrane region" description="Helical" evidence="1">
    <location>
        <begin position="442"/>
        <end position="461"/>
    </location>
</feature>